<dbReference type="EMBL" id="JBHSUA010000025">
    <property type="protein sequence ID" value="MFC6397950.1"/>
    <property type="molecule type" value="Genomic_DNA"/>
</dbReference>
<organism evidence="1 2">
    <name type="scientific">Luteococcus sanguinis</name>
    <dbReference type="NCBI Taxonomy" id="174038"/>
    <lineage>
        <taxon>Bacteria</taxon>
        <taxon>Bacillati</taxon>
        <taxon>Actinomycetota</taxon>
        <taxon>Actinomycetes</taxon>
        <taxon>Propionibacteriales</taxon>
        <taxon>Propionibacteriaceae</taxon>
        <taxon>Luteococcus</taxon>
    </lineage>
</organism>
<protein>
    <submittedName>
        <fullName evidence="1">Uncharacterized protein</fullName>
    </submittedName>
</protein>
<gene>
    <name evidence="1" type="ORF">ACFP57_13290</name>
</gene>
<name>A0ABW1X390_9ACTN</name>
<keyword evidence="2" id="KW-1185">Reference proteome</keyword>
<comment type="caution">
    <text evidence="1">The sequence shown here is derived from an EMBL/GenBank/DDBJ whole genome shotgun (WGS) entry which is preliminary data.</text>
</comment>
<sequence>MVFPQPVPSPPSTVHGCPQLEDLSSTGPGRLPMASARGKFGAFATPPRVMSVWFGDGVVNTGR</sequence>
<accession>A0ABW1X390</accession>
<dbReference type="Proteomes" id="UP001596266">
    <property type="component" value="Unassembled WGS sequence"/>
</dbReference>
<evidence type="ECO:0000313" key="1">
    <source>
        <dbReference type="EMBL" id="MFC6397950.1"/>
    </source>
</evidence>
<proteinExistence type="predicted"/>
<evidence type="ECO:0000313" key="2">
    <source>
        <dbReference type="Proteomes" id="UP001596266"/>
    </source>
</evidence>
<dbReference type="RefSeq" id="WP_343886763.1">
    <property type="nucleotide sequence ID" value="NZ_BAAAKI010000024.1"/>
</dbReference>
<reference evidence="2" key="1">
    <citation type="journal article" date="2019" name="Int. J. Syst. Evol. Microbiol.">
        <title>The Global Catalogue of Microorganisms (GCM) 10K type strain sequencing project: providing services to taxonomists for standard genome sequencing and annotation.</title>
        <authorList>
            <consortium name="The Broad Institute Genomics Platform"/>
            <consortium name="The Broad Institute Genome Sequencing Center for Infectious Disease"/>
            <person name="Wu L."/>
            <person name="Ma J."/>
        </authorList>
    </citation>
    <scope>NUCLEOTIDE SEQUENCE [LARGE SCALE GENOMIC DNA]</scope>
    <source>
        <strain evidence="2">CGMCC 1.15277</strain>
    </source>
</reference>